<dbReference type="AlphaFoldDB" id="A0A4Z0NUK9"/>
<dbReference type="Pfam" id="PF13365">
    <property type="entry name" value="Trypsin_2"/>
    <property type="match status" value="1"/>
</dbReference>
<keyword evidence="5 6" id="KW-0720">Serine protease</keyword>
<comment type="similarity">
    <text evidence="1 6">Belongs to the peptidase S1B family.</text>
</comment>
<dbReference type="GO" id="GO:0006508">
    <property type="term" value="P:proteolysis"/>
    <property type="evidence" value="ECO:0007669"/>
    <property type="project" value="UniProtKB-KW"/>
</dbReference>
<dbReference type="PRINTS" id="PR00839">
    <property type="entry name" value="V8PROTEASE"/>
</dbReference>
<evidence type="ECO:0000256" key="4">
    <source>
        <dbReference type="ARBA" id="ARBA00022801"/>
    </source>
</evidence>
<keyword evidence="4 6" id="KW-0378">Hydrolase</keyword>
<sequence>MGRSLNQEALREAIEGSPSDVDEALRVAVDPNLTLAAFRLVLHASRESLPGQLLAWIEQAGKLQAFAAALGARRLPPPVTDDVEDTHLDSARAAFHFGFLVSARCRIRRNGKFEGSGCLLGPSLVLTAAHVLTTNPAILEFEDVEVEFQDGLREFVAPKPPVFASVSPHDLSAQAPNGSPHYGNEDDFALLRLTRPAGSRYANVPLPAAIWPGSVGGTIFVWHFPDGADHGIGSGRLEAITDPDARWRHDVVTAPGSSGGACFNNRFDLIGIHQGQWPPQRRLVPLSRFVDRIRACVAEDRAPPFLWSLTGDPSGPPVIGRDDLFEAFTHLVKPRTRWRGLRVRRLRPEGPDTGLGFTFQILRALVARNAGQHRLLSYDWPTPLGPTFDLLDDVEAWARRAKWLDAAAAETGLDGARAGETGRAGAVGARAERLARALHARAEADRVIRWIVFDQPVEALGAAREALEALTAAILPWPSLRVVLIGLETLGTPGSELGLAAAARQPDQGPGSFLTEWFGEFTREQVRATLSRAAEASGRARSGGEIAQALAVTLEGLPARNTFSTAELPRVSAALVDQVRPWFEGGP</sequence>
<dbReference type="GO" id="GO:0008236">
    <property type="term" value="F:serine-type peptidase activity"/>
    <property type="evidence" value="ECO:0007669"/>
    <property type="project" value="UniProtKB-KW"/>
</dbReference>
<evidence type="ECO:0000313" key="7">
    <source>
        <dbReference type="EMBL" id="TGE00741.1"/>
    </source>
</evidence>
<name>A0A4Z0NUK9_9HYPH</name>
<keyword evidence="8" id="KW-1185">Reference proteome</keyword>
<dbReference type="EMBL" id="SRLB01000005">
    <property type="protein sequence ID" value="TGE00741.1"/>
    <property type="molecule type" value="Genomic_DNA"/>
</dbReference>
<dbReference type="InterPro" id="IPR043504">
    <property type="entry name" value="Peptidase_S1_PA_chymotrypsin"/>
</dbReference>
<evidence type="ECO:0000256" key="2">
    <source>
        <dbReference type="ARBA" id="ARBA00022670"/>
    </source>
</evidence>
<protein>
    <recommendedName>
        <fullName evidence="6">Serine protease</fullName>
        <ecNumber evidence="6">3.4.21.-</ecNumber>
    </recommendedName>
</protein>
<keyword evidence="2 6" id="KW-0645">Protease</keyword>
<evidence type="ECO:0000256" key="3">
    <source>
        <dbReference type="ARBA" id="ARBA00022729"/>
    </source>
</evidence>
<gene>
    <name evidence="7" type="ORF">EU555_08345</name>
</gene>
<dbReference type="InterPro" id="IPR009003">
    <property type="entry name" value="Peptidase_S1_PA"/>
</dbReference>
<reference evidence="7 8" key="1">
    <citation type="submission" date="2019-04" db="EMBL/GenBank/DDBJ databases">
        <authorList>
            <person name="Feng G."/>
            <person name="Zhu H."/>
        </authorList>
    </citation>
    <scope>NUCLEOTIDE SEQUENCE [LARGE SCALE GENOMIC DNA]</scope>
    <source>
        <strain evidence="7 8">6HR-1</strain>
    </source>
</reference>
<dbReference type="Proteomes" id="UP000297535">
    <property type="component" value="Unassembled WGS sequence"/>
</dbReference>
<dbReference type="SUPFAM" id="SSF50494">
    <property type="entry name" value="Trypsin-like serine proteases"/>
    <property type="match status" value="1"/>
</dbReference>
<dbReference type="EC" id="3.4.21.-" evidence="6"/>
<evidence type="ECO:0000256" key="1">
    <source>
        <dbReference type="ARBA" id="ARBA00008764"/>
    </source>
</evidence>
<evidence type="ECO:0000256" key="5">
    <source>
        <dbReference type="ARBA" id="ARBA00022825"/>
    </source>
</evidence>
<keyword evidence="3" id="KW-0732">Signal</keyword>
<dbReference type="Gene3D" id="2.40.10.10">
    <property type="entry name" value="Trypsin-like serine proteases"/>
    <property type="match status" value="2"/>
</dbReference>
<dbReference type="InterPro" id="IPR008256">
    <property type="entry name" value="Peptidase_S1B"/>
</dbReference>
<accession>A0A4Z0NUK9</accession>
<dbReference type="OrthoDB" id="9811262at2"/>
<organism evidence="7 8">
    <name type="scientific">Methylobacterium nonmethylotrophicum</name>
    <dbReference type="NCBI Taxonomy" id="1141884"/>
    <lineage>
        <taxon>Bacteria</taxon>
        <taxon>Pseudomonadati</taxon>
        <taxon>Pseudomonadota</taxon>
        <taxon>Alphaproteobacteria</taxon>
        <taxon>Hyphomicrobiales</taxon>
        <taxon>Methylobacteriaceae</taxon>
        <taxon>Methylobacterium</taxon>
    </lineage>
</organism>
<evidence type="ECO:0000256" key="6">
    <source>
        <dbReference type="RuleBase" id="RU004296"/>
    </source>
</evidence>
<proteinExistence type="inferred from homology"/>
<evidence type="ECO:0000313" key="8">
    <source>
        <dbReference type="Proteomes" id="UP000297535"/>
    </source>
</evidence>
<comment type="caution">
    <text evidence="7">The sequence shown here is derived from an EMBL/GenBank/DDBJ whole genome shotgun (WGS) entry which is preliminary data.</text>
</comment>